<dbReference type="eggNOG" id="COG0604">
    <property type="taxonomic scope" value="Bacteria"/>
</dbReference>
<dbReference type="Gene3D" id="3.40.50.720">
    <property type="entry name" value="NAD(P)-binding Rossmann-like Domain"/>
    <property type="match status" value="1"/>
</dbReference>
<reference evidence="2 3" key="1">
    <citation type="journal article" date="2014" name="Genome Announc.">
        <title>Draft Genome Sequence of the Agar-Degrading Bacterium Catenovulum sp. Strain DS-2, Isolated from Intestines of Haliotis diversicolor.</title>
        <authorList>
            <person name="Shan D."/>
            <person name="Li X."/>
            <person name="Gu Z."/>
            <person name="Wei G."/>
            <person name="Gao Z."/>
            <person name="Shao Z."/>
        </authorList>
    </citation>
    <scope>NUCLEOTIDE SEQUENCE [LARGE SCALE GENOMIC DNA]</scope>
    <source>
        <strain evidence="2 3">DS-2</strain>
    </source>
</reference>
<evidence type="ECO:0000313" key="2">
    <source>
        <dbReference type="EMBL" id="EWH10214.1"/>
    </source>
</evidence>
<dbReference type="OrthoDB" id="9782155at2"/>
<dbReference type="STRING" id="1328313.DS2_08942"/>
<dbReference type="RefSeq" id="WP_035014397.1">
    <property type="nucleotide sequence ID" value="NZ_ARZY01000014.1"/>
</dbReference>
<evidence type="ECO:0000259" key="1">
    <source>
        <dbReference type="Pfam" id="PF01370"/>
    </source>
</evidence>
<accession>W7QBL5</accession>
<comment type="caution">
    <text evidence="2">The sequence shown here is derived from an EMBL/GenBank/DDBJ whole genome shotgun (WGS) entry which is preliminary data.</text>
</comment>
<dbReference type="AlphaFoldDB" id="W7QBL5"/>
<evidence type="ECO:0000313" key="3">
    <source>
        <dbReference type="Proteomes" id="UP000019276"/>
    </source>
</evidence>
<dbReference type="Proteomes" id="UP000019276">
    <property type="component" value="Unassembled WGS sequence"/>
</dbReference>
<organism evidence="2 3">
    <name type="scientific">Catenovulum agarivorans DS-2</name>
    <dbReference type="NCBI Taxonomy" id="1328313"/>
    <lineage>
        <taxon>Bacteria</taxon>
        <taxon>Pseudomonadati</taxon>
        <taxon>Pseudomonadota</taxon>
        <taxon>Gammaproteobacteria</taxon>
        <taxon>Alteromonadales</taxon>
        <taxon>Alteromonadaceae</taxon>
        <taxon>Catenovulum</taxon>
    </lineage>
</organism>
<dbReference type="Pfam" id="PF01370">
    <property type="entry name" value="Epimerase"/>
    <property type="match status" value="1"/>
</dbReference>
<sequence>MCLVQPSEQNQTIFNVYTAMTCVNALEENGITPESGEILVTGASGCVGRHAVHLLAELGYTVVAATEQINDIAALLALGAKKIVDSRMLEQPKSASANTRWGGVVDTASNRILVSD</sequence>
<feature type="domain" description="NAD-dependent epimerase/dehydratase" evidence="1">
    <location>
        <begin position="38"/>
        <end position="72"/>
    </location>
</feature>
<keyword evidence="3" id="KW-1185">Reference proteome</keyword>
<protein>
    <submittedName>
        <fullName evidence="2">Dehydrogenase</fullName>
    </submittedName>
</protein>
<dbReference type="PATRIC" id="fig|1328313.3.peg.1825"/>
<dbReference type="SUPFAM" id="SSF51735">
    <property type="entry name" value="NAD(P)-binding Rossmann-fold domains"/>
    <property type="match status" value="1"/>
</dbReference>
<dbReference type="EMBL" id="ARZY01000014">
    <property type="protein sequence ID" value="EWH10214.1"/>
    <property type="molecule type" value="Genomic_DNA"/>
</dbReference>
<dbReference type="InterPro" id="IPR001509">
    <property type="entry name" value="Epimerase_deHydtase"/>
</dbReference>
<proteinExistence type="predicted"/>
<name>W7QBL5_9ALTE</name>
<dbReference type="InterPro" id="IPR036291">
    <property type="entry name" value="NAD(P)-bd_dom_sf"/>
</dbReference>
<gene>
    <name evidence="2" type="ORF">DS2_08942</name>
</gene>